<evidence type="ECO:0000313" key="7">
    <source>
        <dbReference type="EMBL" id="CAA7261401.1"/>
    </source>
</evidence>
<evidence type="ECO:0000256" key="2">
    <source>
        <dbReference type="ARBA" id="ARBA00023015"/>
    </source>
</evidence>
<keyword evidence="4" id="KW-0539">Nucleus</keyword>
<dbReference type="Pfam" id="PF07039">
    <property type="entry name" value="SGF29_Tudor"/>
    <property type="match status" value="1"/>
</dbReference>
<organism evidence="7 8">
    <name type="scientific">Cyclocybe aegerita</name>
    <name type="common">Black poplar mushroom</name>
    <name type="synonym">Agrocybe aegerita</name>
    <dbReference type="NCBI Taxonomy" id="1973307"/>
    <lineage>
        <taxon>Eukaryota</taxon>
        <taxon>Fungi</taxon>
        <taxon>Dikarya</taxon>
        <taxon>Basidiomycota</taxon>
        <taxon>Agaricomycotina</taxon>
        <taxon>Agaricomycetes</taxon>
        <taxon>Agaricomycetidae</taxon>
        <taxon>Agaricales</taxon>
        <taxon>Agaricineae</taxon>
        <taxon>Bolbitiaceae</taxon>
        <taxon>Cyclocybe</taxon>
    </lineage>
</organism>
<dbReference type="PANTHER" id="PTHR21539:SF0">
    <property type="entry name" value="SAGA-ASSOCIATED FACTOR 29"/>
    <property type="match status" value="1"/>
</dbReference>
<dbReference type="Gene3D" id="2.30.30.140">
    <property type="match status" value="2"/>
</dbReference>
<dbReference type="AlphaFoldDB" id="A0A8S0VXV0"/>
<accession>A0A8S0VXV0</accession>
<dbReference type="GO" id="GO:0005634">
    <property type="term" value="C:nucleus"/>
    <property type="evidence" value="ECO:0007669"/>
    <property type="project" value="UniProtKB-SubCell"/>
</dbReference>
<dbReference type="CDD" id="cd20394">
    <property type="entry name" value="Tudor_SGF29_rpt2"/>
    <property type="match status" value="1"/>
</dbReference>
<dbReference type="OrthoDB" id="10265994at2759"/>
<sequence>MDSRRRGVPQQRVASSEEIECWSHATQSLNELASIYVNSATQDTISRVNRLISVWPIDDTLPAEGLGTLKTVQGKLTSGLTDIIENAGKEIKAIDDVIERISVLIALRKAPEALQSAEKRNKRPRAPSPSGTPIPSGAAGARPVSIMVPPRTSSVGPGAHGRESRAKKDSTPKQQPLQPGRKVVFRPPPSSDQEESTWIMAIVTRFLGPDKHGGKYEVQDAEPQDDGQPGATYIATLKTILPLPDPDAPTGSPSHLSHYPEFPVGATVMALYPDTSCFYRAEVIATRAADRSSPSSRTPMYKVKFEDDDDMEHAVPAYWVVEFPTQQ</sequence>
<evidence type="ECO:0000313" key="8">
    <source>
        <dbReference type="Proteomes" id="UP000467700"/>
    </source>
</evidence>
<dbReference type="PROSITE" id="PS51518">
    <property type="entry name" value="SGF29_C"/>
    <property type="match status" value="1"/>
</dbReference>
<dbReference type="InterPro" id="IPR047288">
    <property type="entry name" value="Tudor_SGF29_rpt1"/>
</dbReference>
<evidence type="ECO:0000256" key="1">
    <source>
        <dbReference type="ARBA" id="ARBA00004123"/>
    </source>
</evidence>
<comment type="caution">
    <text evidence="7">The sequence shown here is derived from an EMBL/GenBank/DDBJ whole genome shotgun (WGS) entry which is preliminary data.</text>
</comment>
<keyword evidence="2" id="KW-0805">Transcription regulation</keyword>
<evidence type="ECO:0000256" key="4">
    <source>
        <dbReference type="ARBA" id="ARBA00023242"/>
    </source>
</evidence>
<evidence type="ECO:0000259" key="6">
    <source>
        <dbReference type="PROSITE" id="PS51518"/>
    </source>
</evidence>
<dbReference type="EMBL" id="CACVBS010000033">
    <property type="protein sequence ID" value="CAA7261401.1"/>
    <property type="molecule type" value="Genomic_DNA"/>
</dbReference>
<evidence type="ECO:0000256" key="5">
    <source>
        <dbReference type="SAM" id="MobiDB-lite"/>
    </source>
</evidence>
<dbReference type="InterPro" id="IPR037802">
    <property type="entry name" value="SGF29"/>
</dbReference>
<dbReference type="InterPro" id="IPR010750">
    <property type="entry name" value="SGF29_tudor-like_dom"/>
</dbReference>
<reference evidence="7 8" key="1">
    <citation type="submission" date="2020-01" db="EMBL/GenBank/DDBJ databases">
        <authorList>
            <person name="Gupta K D."/>
        </authorList>
    </citation>
    <scope>NUCLEOTIDE SEQUENCE [LARGE SCALE GENOMIC DNA]</scope>
</reference>
<dbReference type="CDD" id="cd20393">
    <property type="entry name" value="Tudor_SGF29_rpt1"/>
    <property type="match status" value="1"/>
</dbReference>
<evidence type="ECO:0000256" key="3">
    <source>
        <dbReference type="ARBA" id="ARBA00023163"/>
    </source>
</evidence>
<dbReference type="Proteomes" id="UP000467700">
    <property type="component" value="Unassembled WGS sequence"/>
</dbReference>
<gene>
    <name evidence="7" type="ORF">AAE3_LOCUS3590</name>
</gene>
<protein>
    <recommendedName>
        <fullName evidence="6">SGF29 C-terminal domain-containing protein</fullName>
    </recommendedName>
</protein>
<feature type="region of interest" description="Disordered" evidence="5">
    <location>
        <begin position="114"/>
        <end position="196"/>
    </location>
</feature>
<dbReference type="PANTHER" id="PTHR21539">
    <property type="entry name" value="SAGA-ASSOCIATED FACTOR 29"/>
    <property type="match status" value="1"/>
</dbReference>
<name>A0A8S0VXV0_CYCAE</name>
<dbReference type="InterPro" id="IPR047287">
    <property type="entry name" value="Tudor_SGF29_rpt2"/>
</dbReference>
<comment type="subcellular location">
    <subcellularLocation>
        <location evidence="1">Nucleus</location>
    </subcellularLocation>
</comment>
<keyword evidence="8" id="KW-1185">Reference proteome</keyword>
<keyword evidence="3" id="KW-0804">Transcription</keyword>
<feature type="compositionally biased region" description="Basic and acidic residues" evidence="5">
    <location>
        <begin position="160"/>
        <end position="171"/>
    </location>
</feature>
<dbReference type="GO" id="GO:0000124">
    <property type="term" value="C:SAGA complex"/>
    <property type="evidence" value="ECO:0007669"/>
    <property type="project" value="InterPro"/>
</dbReference>
<feature type="domain" description="SGF29 C-terminal" evidence="6">
    <location>
        <begin position="173"/>
        <end position="327"/>
    </location>
</feature>
<proteinExistence type="predicted"/>